<evidence type="ECO:0000256" key="7">
    <source>
        <dbReference type="ARBA" id="ARBA00023004"/>
    </source>
</evidence>
<keyword evidence="7" id="KW-0408">Iron</keyword>
<keyword evidence="5" id="KW-0547">Nucleotide-binding</keyword>
<dbReference type="AlphaFoldDB" id="A0A1H2X5I6"/>
<dbReference type="PROSITE" id="PS50893">
    <property type="entry name" value="ABC_TRANSPORTER_2"/>
    <property type="match status" value="1"/>
</dbReference>
<keyword evidence="4" id="KW-0410">Iron transport</keyword>
<evidence type="ECO:0000256" key="5">
    <source>
        <dbReference type="ARBA" id="ARBA00022741"/>
    </source>
</evidence>
<evidence type="ECO:0000256" key="4">
    <source>
        <dbReference type="ARBA" id="ARBA00022496"/>
    </source>
</evidence>
<dbReference type="Gene3D" id="3.40.50.300">
    <property type="entry name" value="P-loop containing nucleotide triphosphate hydrolases"/>
    <property type="match status" value="1"/>
</dbReference>
<dbReference type="InterPro" id="IPR027417">
    <property type="entry name" value="P-loop_NTPase"/>
</dbReference>
<dbReference type="GO" id="GO:0005886">
    <property type="term" value="C:plasma membrane"/>
    <property type="evidence" value="ECO:0007669"/>
    <property type="project" value="UniProtKB-SubCell"/>
</dbReference>
<accession>A0A1H2X5I6</accession>
<dbReference type="InterPro" id="IPR003593">
    <property type="entry name" value="AAA+_ATPase"/>
</dbReference>
<dbReference type="GO" id="GO:0005524">
    <property type="term" value="F:ATP binding"/>
    <property type="evidence" value="ECO:0007669"/>
    <property type="project" value="UniProtKB-KW"/>
</dbReference>
<dbReference type="InterPro" id="IPR051535">
    <property type="entry name" value="Siderophore_ABC-ATPase"/>
</dbReference>
<evidence type="ECO:0000256" key="1">
    <source>
        <dbReference type="ARBA" id="ARBA00004202"/>
    </source>
</evidence>
<name>A0A1H2X5I6_9BACI</name>
<keyword evidence="8" id="KW-0406">Ion transport</keyword>
<keyword evidence="12" id="KW-1185">Reference proteome</keyword>
<dbReference type="PANTHER" id="PTHR42771:SF4">
    <property type="entry name" value="IRON(3+)-HYDROXAMATE IMPORT ATP-BINDING PROTEIN FHUC"/>
    <property type="match status" value="1"/>
</dbReference>
<evidence type="ECO:0000259" key="10">
    <source>
        <dbReference type="PROSITE" id="PS50893"/>
    </source>
</evidence>
<dbReference type="InterPro" id="IPR017871">
    <property type="entry name" value="ABC_transporter-like_CS"/>
</dbReference>
<keyword evidence="9" id="KW-0472">Membrane</keyword>
<dbReference type="GO" id="GO:0006826">
    <property type="term" value="P:iron ion transport"/>
    <property type="evidence" value="ECO:0007669"/>
    <property type="project" value="UniProtKB-KW"/>
</dbReference>
<dbReference type="FunFam" id="3.40.50.300:FF:000134">
    <property type="entry name" value="Iron-enterobactin ABC transporter ATP-binding protein"/>
    <property type="match status" value="1"/>
</dbReference>
<sequence>MQKRKGLATVARLQAEQVDVSYENKQVLKNISVDIPEGKITSIIGPNGCGKSTILKSLSRILTPEEGGVYLDGKSIHEMKTKEVAKNMAMLAQTPDIPLTLTVEQLVSFGRHPHRKRTRKLTAEDNEAIQKAMTDTRVSEFASRTLDSLSGGQRQRAWIAMALAQDTDLLLLDEPTTYLDMAHQLEVLELLQELNEKESRTIVMVLHDLNHAARFSDHLIAMCSGEVQCIGCPNDVICKNVLRQVFGIDAHVVTDPKSGKPLCMTYDLIDRTPASATEISKTN</sequence>
<evidence type="ECO:0000256" key="6">
    <source>
        <dbReference type="ARBA" id="ARBA00022840"/>
    </source>
</evidence>
<dbReference type="InterPro" id="IPR003439">
    <property type="entry name" value="ABC_transporter-like_ATP-bd"/>
</dbReference>
<feature type="domain" description="ABC transporter" evidence="10">
    <location>
        <begin position="13"/>
        <end position="249"/>
    </location>
</feature>
<dbReference type="EMBL" id="FNNC01000006">
    <property type="protein sequence ID" value="SDW88163.1"/>
    <property type="molecule type" value="Genomic_DNA"/>
</dbReference>
<dbReference type="PROSITE" id="PS00211">
    <property type="entry name" value="ABC_TRANSPORTER_1"/>
    <property type="match status" value="1"/>
</dbReference>
<keyword evidence="6 11" id="KW-0067">ATP-binding</keyword>
<keyword evidence="2" id="KW-0813">Transport</keyword>
<evidence type="ECO:0000256" key="8">
    <source>
        <dbReference type="ARBA" id="ARBA00023065"/>
    </source>
</evidence>
<organism evidence="11 12">
    <name type="scientific">Marinococcus luteus</name>
    <dbReference type="NCBI Taxonomy" id="1122204"/>
    <lineage>
        <taxon>Bacteria</taxon>
        <taxon>Bacillati</taxon>
        <taxon>Bacillota</taxon>
        <taxon>Bacilli</taxon>
        <taxon>Bacillales</taxon>
        <taxon>Bacillaceae</taxon>
        <taxon>Marinococcus</taxon>
    </lineage>
</organism>
<dbReference type="PANTHER" id="PTHR42771">
    <property type="entry name" value="IRON(3+)-HYDROXAMATE IMPORT ATP-BINDING PROTEIN FHUC"/>
    <property type="match status" value="1"/>
</dbReference>
<comment type="subcellular location">
    <subcellularLocation>
        <location evidence="1">Cell membrane</location>
        <topology evidence="1">Peripheral membrane protein</topology>
    </subcellularLocation>
</comment>
<dbReference type="Pfam" id="PF00005">
    <property type="entry name" value="ABC_tran"/>
    <property type="match status" value="1"/>
</dbReference>
<proteinExistence type="predicted"/>
<protein>
    <submittedName>
        <fullName evidence="11">Iron complex transport system ATP-binding protein</fullName>
    </submittedName>
</protein>
<dbReference type="CDD" id="cd03214">
    <property type="entry name" value="ABC_Iron-Siderophores_B12_Hemin"/>
    <property type="match status" value="1"/>
</dbReference>
<dbReference type="STRING" id="1122204.SAMN05421781_2662"/>
<dbReference type="Proteomes" id="UP000199488">
    <property type="component" value="Unassembled WGS sequence"/>
</dbReference>
<gene>
    <name evidence="11" type="ORF">SAMN05421781_2662</name>
</gene>
<reference evidence="11 12" key="1">
    <citation type="submission" date="2016-10" db="EMBL/GenBank/DDBJ databases">
        <authorList>
            <person name="de Groot N.N."/>
        </authorList>
    </citation>
    <scope>NUCLEOTIDE SEQUENCE [LARGE SCALE GENOMIC DNA]</scope>
    <source>
        <strain evidence="11 12">DSM 23126</strain>
    </source>
</reference>
<keyword evidence="3" id="KW-1003">Cell membrane</keyword>
<dbReference type="GO" id="GO:0016887">
    <property type="term" value="F:ATP hydrolysis activity"/>
    <property type="evidence" value="ECO:0007669"/>
    <property type="project" value="InterPro"/>
</dbReference>
<dbReference type="SUPFAM" id="SSF52540">
    <property type="entry name" value="P-loop containing nucleoside triphosphate hydrolases"/>
    <property type="match status" value="1"/>
</dbReference>
<evidence type="ECO:0000256" key="2">
    <source>
        <dbReference type="ARBA" id="ARBA00022448"/>
    </source>
</evidence>
<evidence type="ECO:0000256" key="3">
    <source>
        <dbReference type="ARBA" id="ARBA00022475"/>
    </source>
</evidence>
<evidence type="ECO:0000256" key="9">
    <source>
        <dbReference type="ARBA" id="ARBA00023136"/>
    </source>
</evidence>
<dbReference type="SMART" id="SM00382">
    <property type="entry name" value="AAA"/>
    <property type="match status" value="1"/>
</dbReference>
<evidence type="ECO:0000313" key="11">
    <source>
        <dbReference type="EMBL" id="SDW88163.1"/>
    </source>
</evidence>
<evidence type="ECO:0000313" key="12">
    <source>
        <dbReference type="Proteomes" id="UP000199488"/>
    </source>
</evidence>